<feature type="domain" description="HTH tetR-type" evidence="3">
    <location>
        <begin position="14"/>
        <end position="74"/>
    </location>
</feature>
<dbReference type="EMBL" id="BAAAQT010000001">
    <property type="protein sequence ID" value="GAA2170268.1"/>
    <property type="molecule type" value="Genomic_DNA"/>
</dbReference>
<proteinExistence type="predicted"/>
<accession>A0ABN3AJL3</accession>
<protein>
    <recommendedName>
        <fullName evidence="3">HTH tetR-type domain-containing protein</fullName>
    </recommendedName>
</protein>
<reference evidence="4 5" key="1">
    <citation type="journal article" date="2019" name="Int. J. Syst. Evol. Microbiol.">
        <title>The Global Catalogue of Microorganisms (GCM) 10K type strain sequencing project: providing services to taxonomists for standard genome sequencing and annotation.</title>
        <authorList>
            <consortium name="The Broad Institute Genomics Platform"/>
            <consortium name="The Broad Institute Genome Sequencing Center for Infectious Disease"/>
            <person name="Wu L."/>
            <person name="Ma J."/>
        </authorList>
    </citation>
    <scope>NUCLEOTIDE SEQUENCE [LARGE SCALE GENOMIC DNA]</scope>
    <source>
        <strain evidence="4 5">JCM 16026</strain>
    </source>
</reference>
<keyword evidence="5" id="KW-1185">Reference proteome</keyword>
<feature type="DNA-binding region" description="H-T-H motif" evidence="2">
    <location>
        <begin position="37"/>
        <end position="56"/>
    </location>
</feature>
<gene>
    <name evidence="4" type="ORF">GCM10009846_00040</name>
</gene>
<dbReference type="Gene3D" id="1.10.357.10">
    <property type="entry name" value="Tetracycline Repressor, domain 2"/>
    <property type="match status" value="1"/>
</dbReference>
<name>A0ABN3AJL3_9MICO</name>
<evidence type="ECO:0000256" key="2">
    <source>
        <dbReference type="PROSITE-ProRule" id="PRU00335"/>
    </source>
</evidence>
<dbReference type="SUPFAM" id="SSF46689">
    <property type="entry name" value="Homeodomain-like"/>
    <property type="match status" value="1"/>
</dbReference>
<dbReference type="InterPro" id="IPR001647">
    <property type="entry name" value="HTH_TetR"/>
</dbReference>
<dbReference type="InterPro" id="IPR009057">
    <property type="entry name" value="Homeodomain-like_sf"/>
</dbReference>
<dbReference type="RefSeq" id="WP_344339047.1">
    <property type="nucleotide sequence ID" value="NZ_BAAAQT010000001.1"/>
</dbReference>
<evidence type="ECO:0000313" key="5">
    <source>
        <dbReference type="Proteomes" id="UP001501599"/>
    </source>
</evidence>
<organism evidence="4 5">
    <name type="scientific">Agrococcus versicolor</name>
    <dbReference type="NCBI Taxonomy" id="501482"/>
    <lineage>
        <taxon>Bacteria</taxon>
        <taxon>Bacillati</taxon>
        <taxon>Actinomycetota</taxon>
        <taxon>Actinomycetes</taxon>
        <taxon>Micrococcales</taxon>
        <taxon>Microbacteriaceae</taxon>
        <taxon>Agrococcus</taxon>
    </lineage>
</organism>
<evidence type="ECO:0000256" key="1">
    <source>
        <dbReference type="ARBA" id="ARBA00023125"/>
    </source>
</evidence>
<keyword evidence="1 2" id="KW-0238">DNA-binding</keyword>
<evidence type="ECO:0000259" key="3">
    <source>
        <dbReference type="PROSITE" id="PS50977"/>
    </source>
</evidence>
<evidence type="ECO:0000313" key="4">
    <source>
        <dbReference type="EMBL" id="GAA2170268.1"/>
    </source>
</evidence>
<comment type="caution">
    <text evidence="4">The sequence shown here is derived from an EMBL/GenBank/DDBJ whole genome shotgun (WGS) entry which is preliminary data.</text>
</comment>
<dbReference type="PROSITE" id="PS50977">
    <property type="entry name" value="HTH_TETR_2"/>
    <property type="match status" value="1"/>
</dbReference>
<dbReference type="Pfam" id="PF00440">
    <property type="entry name" value="TetR_N"/>
    <property type="match status" value="1"/>
</dbReference>
<sequence>MSDQARRTERTIALMDREEIVAAAELLVGEIGADAFSTGILAERADVPLGTVYRHFQDRFHILDALRAENGARLIATVAEAGLDPHPSVASAQLFHEAVVELYRVRRSARHLRPGGADDDAWWWRLASTLHVVVGGDRRATLRACRLHVAMVHASFARDADGDPAMLTQALRAFCFLMHAPAGVRLPPSRPSIS</sequence>
<dbReference type="Proteomes" id="UP001501599">
    <property type="component" value="Unassembled WGS sequence"/>
</dbReference>